<evidence type="ECO:0000259" key="8">
    <source>
        <dbReference type="Pfam" id="PF13567"/>
    </source>
</evidence>
<evidence type="ECO:0000256" key="3">
    <source>
        <dbReference type="ARBA" id="ARBA00022692"/>
    </source>
</evidence>
<dbReference type="InterPro" id="IPR052159">
    <property type="entry name" value="Competence_DNA_uptake"/>
</dbReference>
<organism evidence="9 10">
    <name type="scientific">Gemmobacter aquaticus</name>
    <dbReference type="NCBI Taxonomy" id="490185"/>
    <lineage>
        <taxon>Bacteria</taxon>
        <taxon>Pseudomonadati</taxon>
        <taxon>Pseudomonadota</taxon>
        <taxon>Alphaproteobacteria</taxon>
        <taxon>Rhodobacterales</taxon>
        <taxon>Paracoccaceae</taxon>
        <taxon>Gemmobacter</taxon>
    </lineage>
</organism>
<keyword evidence="4 6" id="KW-1133">Transmembrane helix</keyword>
<evidence type="ECO:0000256" key="5">
    <source>
        <dbReference type="ARBA" id="ARBA00023136"/>
    </source>
</evidence>
<keyword evidence="5 6" id="KW-0472">Membrane</keyword>
<dbReference type="NCBIfam" id="TIGR00360">
    <property type="entry name" value="ComEC_N-term"/>
    <property type="match status" value="1"/>
</dbReference>
<keyword evidence="2" id="KW-1003">Cell membrane</keyword>
<proteinExistence type="predicted"/>
<reference evidence="9 10" key="1">
    <citation type="journal article" date="2014" name="Int. J. Syst. Evol. Microbiol.">
        <title>Complete genome sequence of Corynebacterium casei LMG S-19264T (=DSM 44701T), isolated from a smear-ripened cheese.</title>
        <authorList>
            <consortium name="US DOE Joint Genome Institute (JGI-PGF)"/>
            <person name="Walter F."/>
            <person name="Albersmeier A."/>
            <person name="Kalinowski J."/>
            <person name="Ruckert C."/>
        </authorList>
    </citation>
    <scope>NUCLEOTIDE SEQUENCE [LARGE SCALE GENOMIC DNA]</scope>
    <source>
        <strain evidence="9 10">CGMCC 1.7029</strain>
    </source>
</reference>
<feature type="transmembrane region" description="Helical" evidence="6">
    <location>
        <begin position="50"/>
        <end position="68"/>
    </location>
</feature>
<dbReference type="Pfam" id="PF13567">
    <property type="entry name" value="DUF4131"/>
    <property type="match status" value="1"/>
</dbReference>
<evidence type="ECO:0000256" key="2">
    <source>
        <dbReference type="ARBA" id="ARBA00022475"/>
    </source>
</evidence>
<sequence length="703" mass="74317">MAAWAERGMRILHLPSATLAEARGNLFPWVPVGLAIGIGLWFASPAEPGLAVYASLGAISLAAVWVGWTSDERLGPVAIAVLCLSLGLIAAGTRAHLVAAPVLDFRYYGPITGRIIEIDRSQTDALRLTLDQVVLDNVPPENTPLRIRISLRGKRSWLSPEPGQVIQTTGHLSGPEGPVEPGDFDFRRVAWFQRLGAVGYTPHPVLLLSDPGPSEQWIARLRAWFSHGIQAHVAGDPGAFASGVMTGDRAGLSLTAVEDLRASSLAHLLAISGMNLAFLIGFVFMLIRSAIAFIPMIALRINAKKIAAVVSLFVAWFYMLLSGANVATERAFLMVVVMLGAVLLDRRALSMRSVAISATVLLLVRPESLLDPGFQMSFAATAALIAGFAGVERGMLRGRLPRWIMPVFTLVLSSVLAGAATAPFGAAHFGRIADFGLIANLLTVPVMGAVVMPAGAVAALLAPFGLAAIPLWIMGLGCQWILYVASVVAAWDGAVTAVPAPQTWVLAALGFAAVIAVLPRGRTRLLALLPLTLAFVYWPQVRPQMLISADGRLVGILGQDGRALSSARGAGFAATSWLENDGDLADQEKAALRPGFAGQAAARSFQIGAWNGVLLRGKAGVAMSGAMCAQFDLVISSEPNVEPDGPCRVIGPELLRATGGLAVSPSDQRLVLIPSRRGARIWSPQDLPADTVMRLSRPKEPGQ</sequence>
<evidence type="ECO:0000256" key="6">
    <source>
        <dbReference type="SAM" id="Phobius"/>
    </source>
</evidence>
<feature type="transmembrane region" description="Helical" evidence="6">
    <location>
        <begin position="369"/>
        <end position="391"/>
    </location>
</feature>
<feature type="transmembrane region" description="Helical" evidence="6">
    <location>
        <begin position="469"/>
        <end position="491"/>
    </location>
</feature>
<accession>A0A917YIJ7</accession>
<evidence type="ECO:0000313" key="10">
    <source>
        <dbReference type="Proteomes" id="UP000598196"/>
    </source>
</evidence>
<dbReference type="RefSeq" id="WP_146286607.1">
    <property type="nucleotide sequence ID" value="NZ_BMLP01000002.1"/>
</dbReference>
<evidence type="ECO:0008006" key="11">
    <source>
        <dbReference type="Google" id="ProtNLM"/>
    </source>
</evidence>
<protein>
    <recommendedName>
        <fullName evidence="11">Competence protein ComEC</fullName>
    </recommendedName>
</protein>
<gene>
    <name evidence="9" type="ORF">GCM10010991_15680</name>
</gene>
<dbReference type="PANTHER" id="PTHR30619">
    <property type="entry name" value="DNA INTERNALIZATION/COMPETENCE PROTEIN COMEC/REC2"/>
    <property type="match status" value="1"/>
</dbReference>
<evidence type="ECO:0000259" key="7">
    <source>
        <dbReference type="Pfam" id="PF03772"/>
    </source>
</evidence>
<keyword evidence="3 6" id="KW-0812">Transmembrane</keyword>
<dbReference type="Pfam" id="PF03772">
    <property type="entry name" value="Competence"/>
    <property type="match status" value="1"/>
</dbReference>
<comment type="caution">
    <text evidence="9">The sequence shown here is derived from an EMBL/GenBank/DDBJ whole genome shotgun (WGS) entry which is preliminary data.</text>
</comment>
<feature type="transmembrane region" description="Helical" evidence="6">
    <location>
        <begin position="525"/>
        <end position="541"/>
    </location>
</feature>
<dbReference type="OrthoDB" id="9790149at2"/>
<feature type="transmembrane region" description="Helical" evidence="6">
    <location>
        <begin position="437"/>
        <end position="462"/>
    </location>
</feature>
<feature type="transmembrane region" description="Helical" evidence="6">
    <location>
        <begin position="26"/>
        <end position="43"/>
    </location>
</feature>
<feature type="transmembrane region" description="Helical" evidence="6">
    <location>
        <begin position="403"/>
        <end position="425"/>
    </location>
</feature>
<evidence type="ECO:0000256" key="4">
    <source>
        <dbReference type="ARBA" id="ARBA00022989"/>
    </source>
</evidence>
<dbReference type="GO" id="GO:0005886">
    <property type="term" value="C:plasma membrane"/>
    <property type="evidence" value="ECO:0007669"/>
    <property type="project" value="UniProtKB-SubCell"/>
</dbReference>
<dbReference type="InterPro" id="IPR004477">
    <property type="entry name" value="ComEC_N"/>
</dbReference>
<keyword evidence="10" id="KW-1185">Reference proteome</keyword>
<feature type="transmembrane region" description="Helical" evidence="6">
    <location>
        <begin position="268"/>
        <end position="294"/>
    </location>
</feature>
<dbReference type="EMBL" id="BMLP01000002">
    <property type="protein sequence ID" value="GGO30641.1"/>
    <property type="molecule type" value="Genomic_DNA"/>
</dbReference>
<feature type="transmembrane region" description="Helical" evidence="6">
    <location>
        <begin position="497"/>
        <end position="518"/>
    </location>
</feature>
<feature type="domain" description="DUF4131" evidence="8">
    <location>
        <begin position="48"/>
        <end position="203"/>
    </location>
</feature>
<feature type="transmembrane region" description="Helical" evidence="6">
    <location>
        <begin position="306"/>
        <end position="324"/>
    </location>
</feature>
<feature type="transmembrane region" description="Helical" evidence="6">
    <location>
        <begin position="74"/>
        <end position="91"/>
    </location>
</feature>
<dbReference type="AlphaFoldDB" id="A0A917YIJ7"/>
<evidence type="ECO:0000313" key="9">
    <source>
        <dbReference type="EMBL" id="GGO30641.1"/>
    </source>
</evidence>
<dbReference type="Proteomes" id="UP000598196">
    <property type="component" value="Unassembled WGS sequence"/>
</dbReference>
<dbReference type="InterPro" id="IPR025405">
    <property type="entry name" value="DUF4131"/>
</dbReference>
<dbReference type="PANTHER" id="PTHR30619:SF1">
    <property type="entry name" value="RECOMBINATION PROTEIN 2"/>
    <property type="match status" value="1"/>
</dbReference>
<evidence type="ECO:0000256" key="1">
    <source>
        <dbReference type="ARBA" id="ARBA00004651"/>
    </source>
</evidence>
<name>A0A917YIJ7_9RHOB</name>
<feature type="domain" description="ComEC/Rec2-related protein" evidence="7">
    <location>
        <begin position="245"/>
        <end position="521"/>
    </location>
</feature>
<comment type="subcellular location">
    <subcellularLocation>
        <location evidence="1">Cell membrane</location>
        <topology evidence="1">Multi-pass membrane protein</topology>
    </subcellularLocation>
</comment>